<gene>
    <name evidence="1" type="ORF">LKD70_04695</name>
</gene>
<dbReference type="EMBL" id="JAJEQX010000006">
    <property type="protein sequence ID" value="MCC2253740.1"/>
    <property type="molecule type" value="Genomic_DNA"/>
</dbReference>
<evidence type="ECO:0000313" key="1">
    <source>
        <dbReference type="EMBL" id="MCC2253740.1"/>
    </source>
</evidence>
<name>A0ABS8FUN4_9FIRM</name>
<dbReference type="Proteomes" id="UP001198151">
    <property type="component" value="Unassembled WGS sequence"/>
</dbReference>
<sequence>MIIGREELRDLKDNLYHLTEFIREMERDELPYFCRYFDTMKNNIELFFCMGCDDIEDLYPLLERDWKASHTMFIGVQDYDFRHEHPDADPLLCIYYAGLLAGVGKYFERGKAEFRKNDPAAATATWG</sequence>
<comment type="caution">
    <text evidence="1">The sequence shown here is derived from an EMBL/GenBank/DDBJ whole genome shotgun (WGS) entry which is preliminary data.</text>
</comment>
<reference evidence="1 2" key="1">
    <citation type="submission" date="2021-10" db="EMBL/GenBank/DDBJ databases">
        <title>Anaerobic single-cell dispensing facilitates the cultivation of human gut bacteria.</title>
        <authorList>
            <person name="Afrizal A."/>
        </authorList>
    </citation>
    <scope>NUCLEOTIDE SEQUENCE [LARGE SCALE GENOMIC DNA]</scope>
    <source>
        <strain evidence="1 2">CLA-AA-H200</strain>
    </source>
</reference>
<accession>A0ABS8FUN4</accession>
<proteinExistence type="predicted"/>
<evidence type="ECO:0000313" key="2">
    <source>
        <dbReference type="Proteomes" id="UP001198151"/>
    </source>
</evidence>
<keyword evidence="2" id="KW-1185">Reference proteome</keyword>
<protein>
    <submittedName>
        <fullName evidence="1">Uncharacterized protein</fullName>
    </submittedName>
</protein>
<organism evidence="1 2">
    <name type="scientific">Ruminococcus turbiniformis</name>
    <dbReference type="NCBI Taxonomy" id="2881258"/>
    <lineage>
        <taxon>Bacteria</taxon>
        <taxon>Bacillati</taxon>
        <taxon>Bacillota</taxon>
        <taxon>Clostridia</taxon>
        <taxon>Eubacteriales</taxon>
        <taxon>Oscillospiraceae</taxon>
        <taxon>Ruminococcus</taxon>
    </lineage>
</organism>
<dbReference type="RefSeq" id="WP_227706885.1">
    <property type="nucleotide sequence ID" value="NZ_JAJEQX010000006.1"/>
</dbReference>